<dbReference type="Pfam" id="PF01042">
    <property type="entry name" value="Ribonuc_L-PSP"/>
    <property type="match status" value="1"/>
</dbReference>
<reference evidence="1 2" key="1">
    <citation type="submission" date="2019-06" db="EMBL/GenBank/DDBJ databases">
        <title>Sequencing the genomes of 1000 actinobacteria strains.</title>
        <authorList>
            <person name="Klenk H.-P."/>
        </authorList>
    </citation>
    <scope>NUCLEOTIDE SEQUENCE [LARGE SCALE GENOMIC DNA]</scope>
    <source>
        <strain evidence="1 2">DSM 45301</strain>
    </source>
</reference>
<dbReference type="GO" id="GO:0005829">
    <property type="term" value="C:cytosol"/>
    <property type="evidence" value="ECO:0007669"/>
    <property type="project" value="TreeGrafter"/>
</dbReference>
<organism evidence="1 2">
    <name type="scientific">Pseudonocardia kunmingensis</name>
    <dbReference type="NCBI Taxonomy" id="630975"/>
    <lineage>
        <taxon>Bacteria</taxon>
        <taxon>Bacillati</taxon>
        <taxon>Actinomycetota</taxon>
        <taxon>Actinomycetes</taxon>
        <taxon>Pseudonocardiales</taxon>
        <taxon>Pseudonocardiaceae</taxon>
        <taxon>Pseudonocardia</taxon>
    </lineage>
</organism>
<dbReference type="RefSeq" id="WP_142055881.1">
    <property type="nucleotide sequence ID" value="NZ_VFPA01000002.1"/>
</dbReference>
<dbReference type="PANTHER" id="PTHR11803:SF39">
    <property type="entry name" value="2-IMINOBUTANOATE_2-IMINOPROPANOATE DEAMINASE"/>
    <property type="match status" value="1"/>
</dbReference>
<comment type="caution">
    <text evidence="1">The sequence shown here is derived from an EMBL/GenBank/DDBJ whole genome shotgun (WGS) entry which is preliminary data.</text>
</comment>
<dbReference type="InterPro" id="IPR006175">
    <property type="entry name" value="YjgF/YER057c/UK114"/>
</dbReference>
<dbReference type="Proteomes" id="UP000315677">
    <property type="component" value="Unassembled WGS sequence"/>
</dbReference>
<dbReference type="Gene3D" id="3.30.1330.40">
    <property type="entry name" value="RutC-like"/>
    <property type="match status" value="1"/>
</dbReference>
<dbReference type="PANTHER" id="PTHR11803">
    <property type="entry name" value="2-IMINOBUTANOATE/2-IMINOPROPANOATE DEAMINASE RIDA"/>
    <property type="match status" value="1"/>
</dbReference>
<dbReference type="GO" id="GO:0019239">
    <property type="term" value="F:deaminase activity"/>
    <property type="evidence" value="ECO:0007669"/>
    <property type="project" value="TreeGrafter"/>
</dbReference>
<accession>A0A543DQN7</accession>
<evidence type="ECO:0000313" key="2">
    <source>
        <dbReference type="Proteomes" id="UP000315677"/>
    </source>
</evidence>
<dbReference type="SUPFAM" id="SSF55298">
    <property type="entry name" value="YjgF-like"/>
    <property type="match status" value="1"/>
</dbReference>
<keyword evidence="2" id="KW-1185">Reference proteome</keyword>
<gene>
    <name evidence="1" type="ORF">FB558_4174</name>
</gene>
<evidence type="ECO:0000313" key="1">
    <source>
        <dbReference type="EMBL" id="TQM11609.1"/>
    </source>
</evidence>
<proteinExistence type="predicted"/>
<dbReference type="OrthoDB" id="9799840at2"/>
<dbReference type="CDD" id="cd00448">
    <property type="entry name" value="YjgF_YER057c_UK114_family"/>
    <property type="match status" value="1"/>
</dbReference>
<sequence>MRTNIDIGTAKGAYTSLVIAGDIGFVAGQGGLDESSSVVPGGIEAETATALGNLERVLAEVDATLADVVSMTCYLADLDDWAAMDAAYRRYFGDRALPARTAVGVAALPFGLRVEITATAYLPGGRGGGRLR</sequence>
<dbReference type="AlphaFoldDB" id="A0A543DQN7"/>
<name>A0A543DQN7_9PSEU</name>
<dbReference type="InterPro" id="IPR035959">
    <property type="entry name" value="RutC-like_sf"/>
</dbReference>
<protein>
    <submittedName>
        <fullName evidence="1">2-iminobutanoate/2-iminopropanoate deaminase</fullName>
    </submittedName>
</protein>
<dbReference type="EMBL" id="VFPA01000002">
    <property type="protein sequence ID" value="TQM11609.1"/>
    <property type="molecule type" value="Genomic_DNA"/>
</dbReference>